<evidence type="ECO:0008006" key="3">
    <source>
        <dbReference type="Google" id="ProtNLM"/>
    </source>
</evidence>
<sequence length="348" mass="36945">MFLFREGRRSGSRWCLASVRRFSLVLVLSCVIFICGCGRREGPVAGSENHVFRIVSTVATPGYAKDVYIEGGLAYVADSEGGLRVIDVTSPENAHEIGGIDLALVARSVFVADSNAFVARGSGGIDWIDVADPDSLVRLTTLFGTYSSDIDGWQPADSLLYLAIAERDGGLYLWDVSVRGVPDLMAQFRDLPGYVRGVCVRDDMLYVANGQWGLGVLGMSVLWQPEIVGICDTPGNARSVAVAGDYAYIADGYSGLQIIDITDPGAMDSLACIVGSYNTPGYAWSVALAGDTVCVADGNGGLQIIDVGSPSDPRLIDALHTPHADGVAAANGYVYVADRDWGLVIFGR</sequence>
<dbReference type="Gene3D" id="2.130.10.10">
    <property type="entry name" value="YVTN repeat-like/Quinoprotein amine dehydrogenase"/>
    <property type="match status" value="1"/>
</dbReference>
<dbReference type="PATRIC" id="fig|1703770.3.peg.730"/>
<dbReference type="EMBL" id="LIZS01000077">
    <property type="protein sequence ID" value="KPJ52100.1"/>
    <property type="molecule type" value="Genomic_DNA"/>
</dbReference>
<gene>
    <name evidence="1" type="ORF">AMJ39_08620</name>
</gene>
<protein>
    <recommendedName>
        <fullName evidence="3">LVIVD repeat protein</fullName>
    </recommendedName>
</protein>
<dbReference type="Pfam" id="PF08309">
    <property type="entry name" value="LVIVD"/>
    <property type="match status" value="5"/>
</dbReference>
<dbReference type="STRING" id="1703770.AMJ39_08620"/>
<reference evidence="1 2" key="1">
    <citation type="journal article" date="2015" name="Microbiome">
        <title>Genomic resolution of linkages in carbon, nitrogen, and sulfur cycling among widespread estuary sediment bacteria.</title>
        <authorList>
            <person name="Baker B.J."/>
            <person name="Lazar C.S."/>
            <person name="Teske A.P."/>
            <person name="Dick G.J."/>
        </authorList>
    </citation>
    <scope>NUCLEOTIDE SEQUENCE [LARGE SCALE GENOMIC DNA]</scope>
    <source>
        <strain evidence="1">DG_24</strain>
    </source>
</reference>
<name>A0A0S7WPN0_UNCT6</name>
<evidence type="ECO:0000313" key="1">
    <source>
        <dbReference type="EMBL" id="KPJ52100.1"/>
    </source>
</evidence>
<dbReference type="InterPro" id="IPR013211">
    <property type="entry name" value="LVIVD"/>
</dbReference>
<dbReference type="Proteomes" id="UP000052008">
    <property type="component" value="Unassembled WGS sequence"/>
</dbReference>
<organism evidence="1 2">
    <name type="scientific">candidate division TA06 bacterium DG_24</name>
    <dbReference type="NCBI Taxonomy" id="1703770"/>
    <lineage>
        <taxon>Bacteria</taxon>
        <taxon>Bacteria division TA06</taxon>
    </lineage>
</organism>
<dbReference type="SUPFAM" id="SSF101908">
    <property type="entry name" value="Putative isomerase YbhE"/>
    <property type="match status" value="2"/>
</dbReference>
<evidence type="ECO:0000313" key="2">
    <source>
        <dbReference type="Proteomes" id="UP000052008"/>
    </source>
</evidence>
<proteinExistence type="predicted"/>
<dbReference type="AlphaFoldDB" id="A0A0S7WPN0"/>
<comment type="caution">
    <text evidence="1">The sequence shown here is derived from an EMBL/GenBank/DDBJ whole genome shotgun (WGS) entry which is preliminary data.</text>
</comment>
<dbReference type="InterPro" id="IPR015943">
    <property type="entry name" value="WD40/YVTN_repeat-like_dom_sf"/>
</dbReference>
<accession>A0A0S7WPN0</accession>